<keyword evidence="1" id="KW-0472">Membrane</keyword>
<dbReference type="EMBL" id="METP01000012">
    <property type="protein sequence ID" value="OGC06979.1"/>
    <property type="molecule type" value="Genomic_DNA"/>
</dbReference>
<feature type="domain" description="YoaR-like putative peptidoglycan binding" evidence="2">
    <location>
        <begin position="111"/>
        <end position="222"/>
    </location>
</feature>
<dbReference type="PANTHER" id="PTHR35788">
    <property type="entry name" value="EXPORTED PROTEIN-RELATED"/>
    <property type="match status" value="1"/>
</dbReference>
<evidence type="ECO:0000256" key="1">
    <source>
        <dbReference type="SAM" id="Phobius"/>
    </source>
</evidence>
<organism evidence="3 4">
    <name type="scientific">candidate division WOR-1 bacterium RIFCSPLOWO2_02_FULL_46_20</name>
    <dbReference type="NCBI Taxonomy" id="1802567"/>
    <lineage>
        <taxon>Bacteria</taxon>
        <taxon>Bacillati</taxon>
        <taxon>Saganbacteria</taxon>
    </lineage>
</organism>
<protein>
    <recommendedName>
        <fullName evidence="2">YoaR-like putative peptidoglycan binding domain-containing protein</fullName>
    </recommendedName>
</protein>
<dbReference type="PANTHER" id="PTHR35788:SF1">
    <property type="entry name" value="EXPORTED PROTEIN"/>
    <property type="match status" value="1"/>
</dbReference>
<feature type="transmembrane region" description="Helical" evidence="1">
    <location>
        <begin position="35"/>
        <end position="56"/>
    </location>
</feature>
<sequence length="473" mass="52687">MRNLPELEENTFENIEEPGSGAVPFSFIHSVVHTILKIVGGFAITSVIVAMSFVSYDYIMTRHAFPAQTYIGNVDVSGLTQGEGIAKLKSLTLAQIFSPLITLETDNASFSFAPDELGVFVLYQDTVTNTFKITHKENYVAELKERIAKGEFVTPLILSIDETRLKAVLEELANEIRSSPKNATMLLYEETGGYHIESEDLGRELDVHKSVDIFKTALNQGKTSVPLELDFTYPHVREKDLRAHPPAYRLSAYTTYYGKHDSPNRIHNIKLIASWIDDTILMPGERLSVADVIGDVTSEKGFKQAFVIVGGELVPLLGGGACQVATTLFNAVALADLKVLSRRNHSFYFSIYPLGRDAGVYPGQLDFQFKNDSGYPILIKSVYTNKRLSFRLYGTPDGKKVEFSPVSILGLSGGKYVPMSLGRVIATDVPFKTFVTRTVWDKEGKEIKKEVISSFYKLYGEKTNVPVRRPEPR</sequence>
<comment type="caution">
    <text evidence="3">The sequence shown here is derived from an EMBL/GenBank/DDBJ whole genome shotgun (WGS) entry which is preliminary data.</text>
</comment>
<dbReference type="Pfam" id="PF04294">
    <property type="entry name" value="VanW"/>
    <property type="match status" value="1"/>
</dbReference>
<evidence type="ECO:0000313" key="3">
    <source>
        <dbReference type="EMBL" id="OGC06979.1"/>
    </source>
</evidence>
<proteinExistence type="predicted"/>
<keyword evidence="1" id="KW-0812">Transmembrane</keyword>
<keyword evidence="1" id="KW-1133">Transmembrane helix</keyword>
<name>A0A1F4RFL7_UNCSA</name>
<evidence type="ECO:0000259" key="2">
    <source>
        <dbReference type="Pfam" id="PF12229"/>
    </source>
</evidence>
<dbReference type="InterPro" id="IPR007391">
    <property type="entry name" value="Vancomycin_resist_VanW"/>
</dbReference>
<reference evidence="3 4" key="1">
    <citation type="journal article" date="2016" name="Nat. Commun.">
        <title>Thousands of microbial genomes shed light on interconnected biogeochemical processes in an aquifer system.</title>
        <authorList>
            <person name="Anantharaman K."/>
            <person name="Brown C.T."/>
            <person name="Hug L.A."/>
            <person name="Sharon I."/>
            <person name="Castelle C.J."/>
            <person name="Probst A.J."/>
            <person name="Thomas B.C."/>
            <person name="Singh A."/>
            <person name="Wilkins M.J."/>
            <person name="Karaoz U."/>
            <person name="Brodie E.L."/>
            <person name="Williams K.H."/>
            <person name="Hubbard S.S."/>
            <person name="Banfield J.F."/>
        </authorList>
    </citation>
    <scope>NUCLEOTIDE SEQUENCE [LARGE SCALE GENOMIC DNA]</scope>
</reference>
<evidence type="ECO:0000313" key="4">
    <source>
        <dbReference type="Proteomes" id="UP000176938"/>
    </source>
</evidence>
<dbReference type="InterPro" id="IPR052913">
    <property type="entry name" value="Glycopeptide_resist_protein"/>
</dbReference>
<gene>
    <name evidence="3" type="ORF">A3H38_00415</name>
</gene>
<dbReference type="AlphaFoldDB" id="A0A1F4RFL7"/>
<dbReference type="Pfam" id="PF12229">
    <property type="entry name" value="PG_binding_4"/>
    <property type="match status" value="1"/>
</dbReference>
<dbReference type="InterPro" id="IPR022029">
    <property type="entry name" value="YoaR-like_PG-bd"/>
</dbReference>
<dbReference type="Proteomes" id="UP000176938">
    <property type="component" value="Unassembled WGS sequence"/>
</dbReference>
<accession>A0A1F4RFL7</accession>